<accession>A0A0A9FIN5</accession>
<reference evidence="1" key="1">
    <citation type="submission" date="2014-09" db="EMBL/GenBank/DDBJ databases">
        <authorList>
            <person name="Magalhaes I.L.F."/>
            <person name="Oliveira U."/>
            <person name="Santos F.R."/>
            <person name="Vidigal T.H.D.A."/>
            <person name="Brescovit A.D."/>
            <person name="Santos A.J."/>
        </authorList>
    </citation>
    <scope>NUCLEOTIDE SEQUENCE</scope>
    <source>
        <tissue evidence="1">Shoot tissue taken approximately 20 cm above the soil surface</tissue>
    </source>
</reference>
<dbReference type="AlphaFoldDB" id="A0A0A9FIN5"/>
<dbReference type="EMBL" id="GBRH01184981">
    <property type="protein sequence ID" value="JAE12915.1"/>
    <property type="molecule type" value="Transcribed_RNA"/>
</dbReference>
<reference evidence="1" key="2">
    <citation type="journal article" date="2015" name="Data Brief">
        <title>Shoot transcriptome of the giant reed, Arundo donax.</title>
        <authorList>
            <person name="Barrero R.A."/>
            <person name="Guerrero F.D."/>
            <person name="Moolhuijzen P."/>
            <person name="Goolsby J.A."/>
            <person name="Tidwell J."/>
            <person name="Bellgard S.E."/>
            <person name="Bellgard M.I."/>
        </authorList>
    </citation>
    <scope>NUCLEOTIDE SEQUENCE</scope>
    <source>
        <tissue evidence="1">Shoot tissue taken approximately 20 cm above the soil surface</tissue>
    </source>
</reference>
<sequence>MRKTNDVQLLGLLIPQGGGPLVSRTAWPTWSV</sequence>
<organism evidence="1">
    <name type="scientific">Arundo donax</name>
    <name type="common">Giant reed</name>
    <name type="synonym">Donax arundinaceus</name>
    <dbReference type="NCBI Taxonomy" id="35708"/>
    <lineage>
        <taxon>Eukaryota</taxon>
        <taxon>Viridiplantae</taxon>
        <taxon>Streptophyta</taxon>
        <taxon>Embryophyta</taxon>
        <taxon>Tracheophyta</taxon>
        <taxon>Spermatophyta</taxon>
        <taxon>Magnoliopsida</taxon>
        <taxon>Liliopsida</taxon>
        <taxon>Poales</taxon>
        <taxon>Poaceae</taxon>
        <taxon>PACMAD clade</taxon>
        <taxon>Arundinoideae</taxon>
        <taxon>Arundineae</taxon>
        <taxon>Arundo</taxon>
    </lineage>
</organism>
<evidence type="ECO:0000313" key="1">
    <source>
        <dbReference type="EMBL" id="JAE12915.1"/>
    </source>
</evidence>
<protein>
    <submittedName>
        <fullName evidence="1">Uncharacterized protein</fullName>
    </submittedName>
</protein>
<proteinExistence type="predicted"/>
<name>A0A0A9FIN5_ARUDO</name>